<accession>A0ABT7RR85</accession>
<dbReference type="RefSeq" id="WP_161628506.1">
    <property type="nucleotide sequence ID" value="NZ_CP180630.1"/>
</dbReference>
<proteinExistence type="predicted"/>
<dbReference type="EMBL" id="JAUBOF010000072">
    <property type="protein sequence ID" value="MDM7490159.1"/>
    <property type="molecule type" value="Genomic_DNA"/>
</dbReference>
<dbReference type="Proteomes" id="UP001233164">
    <property type="component" value="Unassembled WGS sequence"/>
</dbReference>
<name>A0ABT7RR85_9NOCA</name>
<evidence type="ECO:0000256" key="1">
    <source>
        <dbReference type="SAM" id="MobiDB-lite"/>
    </source>
</evidence>
<protein>
    <submittedName>
        <fullName evidence="2">Uncharacterized protein</fullName>
    </submittedName>
</protein>
<reference evidence="2 3" key="1">
    <citation type="submission" date="2023-06" db="EMBL/GenBank/DDBJ databases">
        <title>Rhodococcus indonesiensis sp. nov a new member of the Rhodococcus ruber lineage isolated from a sediment of neutral hot spring.</title>
        <authorList>
            <person name="Kusuma A.B."/>
            <person name="Fenylestari G."/>
            <person name="Ammar F."/>
            <person name="Nouioui I."/>
            <person name="Goodfellow M."/>
        </authorList>
    </citation>
    <scope>NUCLEOTIDE SEQUENCE [LARGE SCALE GENOMIC DNA]</scope>
    <source>
        <strain evidence="2 3">CSLK01-03</strain>
    </source>
</reference>
<feature type="region of interest" description="Disordered" evidence="1">
    <location>
        <begin position="27"/>
        <end position="53"/>
    </location>
</feature>
<sequence>MDRRTERCRRGRLTGLRATRNPSWAARLRCGVTDGRVPPDPRPGGPDRDGQRW</sequence>
<comment type="caution">
    <text evidence="2">The sequence shown here is derived from an EMBL/GenBank/DDBJ whole genome shotgun (WGS) entry which is preliminary data.</text>
</comment>
<keyword evidence="3" id="KW-1185">Reference proteome</keyword>
<evidence type="ECO:0000313" key="3">
    <source>
        <dbReference type="Proteomes" id="UP001233164"/>
    </source>
</evidence>
<evidence type="ECO:0000313" key="2">
    <source>
        <dbReference type="EMBL" id="MDM7490159.1"/>
    </source>
</evidence>
<organism evidence="2 3">
    <name type="scientific">Rhodococcus indonesiensis</name>
    <dbReference type="NCBI Taxonomy" id="3055869"/>
    <lineage>
        <taxon>Bacteria</taxon>
        <taxon>Bacillati</taxon>
        <taxon>Actinomycetota</taxon>
        <taxon>Actinomycetes</taxon>
        <taxon>Mycobacteriales</taxon>
        <taxon>Nocardiaceae</taxon>
        <taxon>Rhodococcus</taxon>
    </lineage>
</organism>
<gene>
    <name evidence="2" type="ORF">QT969_17905</name>
</gene>